<dbReference type="RefSeq" id="WP_179518754.1">
    <property type="nucleotide sequence ID" value="NZ_JACCAC010000001.1"/>
</dbReference>
<comment type="caution">
    <text evidence="2">The sequence shown here is derived from an EMBL/GenBank/DDBJ whole genome shotgun (WGS) entry which is preliminary data.</text>
</comment>
<reference evidence="2 3" key="1">
    <citation type="submission" date="2020-07" db="EMBL/GenBank/DDBJ databases">
        <title>Sequencing the genomes of 1000 actinobacteria strains.</title>
        <authorList>
            <person name="Klenk H.-P."/>
        </authorList>
    </citation>
    <scope>NUCLEOTIDE SEQUENCE [LARGE SCALE GENOMIC DNA]</scope>
    <source>
        <strain evidence="2 3">DSM 24552</strain>
    </source>
</reference>
<dbReference type="EMBL" id="JACCAC010000001">
    <property type="protein sequence ID" value="NYG56518.1"/>
    <property type="molecule type" value="Genomic_DNA"/>
</dbReference>
<protein>
    <submittedName>
        <fullName evidence="2">Pimeloyl-ACP methyl ester carboxylesterase</fullName>
    </submittedName>
</protein>
<dbReference type="InterPro" id="IPR012908">
    <property type="entry name" value="PGAP1-ab_dom-like"/>
</dbReference>
<evidence type="ECO:0000313" key="3">
    <source>
        <dbReference type="Proteomes" id="UP000544110"/>
    </source>
</evidence>
<dbReference type="GO" id="GO:0016788">
    <property type="term" value="F:hydrolase activity, acting on ester bonds"/>
    <property type="evidence" value="ECO:0007669"/>
    <property type="project" value="InterPro"/>
</dbReference>
<evidence type="ECO:0000259" key="1">
    <source>
        <dbReference type="Pfam" id="PF07819"/>
    </source>
</evidence>
<gene>
    <name evidence="2" type="ORF">BJ989_002822</name>
</gene>
<dbReference type="InterPro" id="IPR029058">
    <property type="entry name" value="AB_hydrolase_fold"/>
</dbReference>
<sequence length="399" mass="42358">MSTQMSARSAGPGVLDALSLLSEVADGLVLRSVRDTHVAVLDRVHGLLRRPTGGTAGVPELVHRGIAGGVYAGLGLGLRGASRALAAAASADLDPRLEDDPRGRWLNAAVNGLIGDRLADERPRMAITMSPRVAGRDVAVTRDALAAAYPRATGRVVVLLHGLCEDEEYWTRDRGGRGTTYPEELEGLGWTPVLLRANTGLPLRRNGVALSALLQRLVEQWPVEVREVALLGHSMGGLITRAAAAVAVPDHDHEAGAPWTRLVTEVVTLGTPHLGSPVAQGVGHGSRALARVPETAAFGRILDWRSRGVHDLVEGLGEDVAPLPHARYRLVSASLTASPDHPVAATVGDLLVPPRSAWGRSRAGRALFPDGETLHLGRAHHWTLLNDPRVSAALRRWLA</sequence>
<dbReference type="AlphaFoldDB" id="A0A7Y9ULJ0"/>
<accession>A0A7Y9ULJ0</accession>
<dbReference type="Gene3D" id="3.40.50.1820">
    <property type="entry name" value="alpha/beta hydrolase"/>
    <property type="match status" value="1"/>
</dbReference>
<dbReference type="Proteomes" id="UP000544110">
    <property type="component" value="Unassembled WGS sequence"/>
</dbReference>
<proteinExistence type="predicted"/>
<evidence type="ECO:0000313" key="2">
    <source>
        <dbReference type="EMBL" id="NYG56518.1"/>
    </source>
</evidence>
<name>A0A7Y9ULJ0_9ACTN</name>
<dbReference type="SUPFAM" id="SSF53474">
    <property type="entry name" value="alpha/beta-Hydrolases"/>
    <property type="match status" value="1"/>
</dbReference>
<keyword evidence="3" id="KW-1185">Reference proteome</keyword>
<feature type="domain" description="GPI inositol-deacylase PGAP1-like alpha/beta" evidence="1">
    <location>
        <begin position="219"/>
        <end position="279"/>
    </location>
</feature>
<dbReference type="Pfam" id="PF07819">
    <property type="entry name" value="PGAP1"/>
    <property type="match status" value="1"/>
</dbReference>
<organism evidence="2 3">
    <name type="scientific">Nocardioides perillae</name>
    <dbReference type="NCBI Taxonomy" id="1119534"/>
    <lineage>
        <taxon>Bacteria</taxon>
        <taxon>Bacillati</taxon>
        <taxon>Actinomycetota</taxon>
        <taxon>Actinomycetes</taxon>
        <taxon>Propionibacteriales</taxon>
        <taxon>Nocardioidaceae</taxon>
        <taxon>Nocardioides</taxon>
    </lineage>
</organism>